<reference evidence="3 4" key="1">
    <citation type="journal article" date="2020" name="ISME J.">
        <title>Uncovering the hidden diversity of litter-decomposition mechanisms in mushroom-forming fungi.</title>
        <authorList>
            <person name="Floudas D."/>
            <person name="Bentzer J."/>
            <person name="Ahren D."/>
            <person name="Johansson T."/>
            <person name="Persson P."/>
            <person name="Tunlid A."/>
        </authorList>
    </citation>
    <scope>NUCLEOTIDE SEQUENCE [LARGE SCALE GENOMIC DNA]</scope>
    <source>
        <strain evidence="3 4">CBS 146.42</strain>
    </source>
</reference>
<proteinExistence type="predicted"/>
<evidence type="ECO:0000259" key="2">
    <source>
        <dbReference type="PROSITE" id="PS50097"/>
    </source>
</evidence>
<gene>
    <name evidence="3" type="ORF">D9756_008637</name>
</gene>
<name>A0A8H5CZ01_9AGAR</name>
<sequence>MDSDGMDKPASILSEEVPKERHSTFYFKDDLMVIFLVENQLFKVHRHYLIQDSKVFRDMFSVPPVEGAEVEGMSGDGPIYLPDVSVKEFELLLNHFYKIMRGEPCSDTNKSGIMAPLPQEEKLSLLGIAHRFVFDGIFQLMVKELEPGKIPLITRIRLGEKYGLQGWLFSAYETLLNRHESLGLDEAAALGPDRVICFIKARDYIHRERLETAQADLQHERNRVKSRAANKSRETSLVRGAHNKYSGTNNHGSGGENVLRLTGAIIIRVVYFVLFIYETNVFCENATRVIL</sequence>
<dbReference type="CDD" id="cd18186">
    <property type="entry name" value="BTB_POZ_ZBTB_KLHL-like"/>
    <property type="match status" value="1"/>
</dbReference>
<feature type="domain" description="BTB" evidence="2">
    <location>
        <begin position="31"/>
        <end position="97"/>
    </location>
</feature>
<dbReference type="Pfam" id="PF00651">
    <property type="entry name" value="BTB"/>
    <property type="match status" value="1"/>
</dbReference>
<dbReference type="PROSITE" id="PS50097">
    <property type="entry name" value="BTB"/>
    <property type="match status" value="1"/>
</dbReference>
<dbReference type="OrthoDB" id="3223751at2759"/>
<dbReference type="SMART" id="SM00225">
    <property type="entry name" value="BTB"/>
    <property type="match status" value="1"/>
</dbReference>
<protein>
    <recommendedName>
        <fullName evidence="2">BTB domain-containing protein</fullName>
    </recommendedName>
</protein>
<accession>A0A8H5CZ01</accession>
<dbReference type="InterPro" id="IPR011333">
    <property type="entry name" value="SKP1/BTB/POZ_sf"/>
</dbReference>
<keyword evidence="4" id="KW-1185">Reference proteome</keyword>
<evidence type="ECO:0000313" key="4">
    <source>
        <dbReference type="Proteomes" id="UP000559027"/>
    </source>
</evidence>
<evidence type="ECO:0000256" key="1">
    <source>
        <dbReference type="SAM" id="MobiDB-lite"/>
    </source>
</evidence>
<dbReference type="Proteomes" id="UP000559027">
    <property type="component" value="Unassembled WGS sequence"/>
</dbReference>
<organism evidence="3 4">
    <name type="scientific">Leucocoprinus leucothites</name>
    <dbReference type="NCBI Taxonomy" id="201217"/>
    <lineage>
        <taxon>Eukaryota</taxon>
        <taxon>Fungi</taxon>
        <taxon>Dikarya</taxon>
        <taxon>Basidiomycota</taxon>
        <taxon>Agaricomycotina</taxon>
        <taxon>Agaricomycetes</taxon>
        <taxon>Agaricomycetidae</taxon>
        <taxon>Agaricales</taxon>
        <taxon>Agaricineae</taxon>
        <taxon>Agaricaceae</taxon>
        <taxon>Leucocoprinus</taxon>
    </lineage>
</organism>
<comment type="caution">
    <text evidence="3">The sequence shown here is derived from an EMBL/GenBank/DDBJ whole genome shotgun (WGS) entry which is preliminary data.</text>
</comment>
<feature type="region of interest" description="Disordered" evidence="1">
    <location>
        <begin position="221"/>
        <end position="249"/>
    </location>
</feature>
<dbReference type="AlphaFoldDB" id="A0A8H5CZ01"/>
<dbReference type="EMBL" id="JAACJO010000014">
    <property type="protein sequence ID" value="KAF5350614.1"/>
    <property type="molecule type" value="Genomic_DNA"/>
</dbReference>
<dbReference type="InterPro" id="IPR000210">
    <property type="entry name" value="BTB/POZ_dom"/>
</dbReference>
<dbReference type="SUPFAM" id="SSF54695">
    <property type="entry name" value="POZ domain"/>
    <property type="match status" value="1"/>
</dbReference>
<evidence type="ECO:0000313" key="3">
    <source>
        <dbReference type="EMBL" id="KAF5350614.1"/>
    </source>
</evidence>
<dbReference type="Gene3D" id="3.30.710.10">
    <property type="entry name" value="Potassium Channel Kv1.1, Chain A"/>
    <property type="match status" value="1"/>
</dbReference>